<dbReference type="GO" id="GO:0019901">
    <property type="term" value="F:protein kinase binding"/>
    <property type="evidence" value="ECO:0007669"/>
    <property type="project" value="Ensembl"/>
</dbReference>
<reference evidence="18" key="2">
    <citation type="submission" date="2025-08" db="UniProtKB">
        <authorList>
            <consortium name="Ensembl"/>
        </authorList>
    </citation>
    <scope>IDENTIFICATION</scope>
</reference>
<dbReference type="GeneID" id="100976874"/>
<dbReference type="InterPro" id="IPR054000">
    <property type="entry name" value="MLKL_N"/>
</dbReference>
<evidence type="ECO:0000256" key="7">
    <source>
        <dbReference type="ARBA" id="ARBA00022590"/>
    </source>
</evidence>
<dbReference type="InterPro" id="IPR001245">
    <property type="entry name" value="Ser-Thr/Tyr_kinase_cat_dom"/>
</dbReference>
<dbReference type="SUPFAM" id="SSF56112">
    <property type="entry name" value="Protein kinase-like (PK-like)"/>
    <property type="match status" value="1"/>
</dbReference>
<keyword evidence="7" id="KW-1210">Necrosis</keyword>
<evidence type="ECO:0000256" key="4">
    <source>
        <dbReference type="ARBA" id="ARBA00022475"/>
    </source>
</evidence>
<keyword evidence="12" id="KW-0539">Nucleus</keyword>
<evidence type="ECO:0000256" key="3">
    <source>
        <dbReference type="ARBA" id="ARBA00004496"/>
    </source>
</evidence>
<dbReference type="PROSITE" id="PS50011">
    <property type="entry name" value="PROTEIN_KINASE_DOM"/>
    <property type="match status" value="1"/>
</dbReference>
<dbReference type="PANTHER" id="PTHR44329:SF298">
    <property type="entry name" value="MIXED LINEAGE KINASE DOMAIN-LIKE PROTEIN"/>
    <property type="match status" value="1"/>
</dbReference>
<dbReference type="SMR" id="A0A2R9CDH6"/>
<evidence type="ECO:0000256" key="6">
    <source>
        <dbReference type="ARBA" id="ARBA00022553"/>
    </source>
</evidence>
<dbReference type="GO" id="GO:0005886">
    <property type="term" value="C:plasma membrane"/>
    <property type="evidence" value="ECO:0007669"/>
    <property type="project" value="UniProtKB-SubCell"/>
</dbReference>
<evidence type="ECO:0000256" key="13">
    <source>
        <dbReference type="ARBA" id="ARBA00038349"/>
    </source>
</evidence>
<dbReference type="STRING" id="9597.ENSPPAP00000039048"/>
<proteinExistence type="inferred from homology"/>
<evidence type="ECO:0000256" key="5">
    <source>
        <dbReference type="ARBA" id="ARBA00022490"/>
    </source>
</evidence>
<comment type="similarity">
    <text evidence="13">Belongs to the protein kinase superfamily.</text>
</comment>
<dbReference type="GO" id="GO:0051607">
    <property type="term" value="P:defense response to virus"/>
    <property type="evidence" value="ECO:0007669"/>
    <property type="project" value="Ensembl"/>
</dbReference>
<dbReference type="InterPro" id="IPR011009">
    <property type="entry name" value="Kinase-like_dom_sf"/>
</dbReference>
<dbReference type="Ensembl" id="ENSPPAT00000061957.1">
    <property type="protein sequence ID" value="ENSPPAP00000039048.1"/>
    <property type="gene ID" value="ENSPPAG00000042236.1"/>
</dbReference>
<dbReference type="GO" id="GO:0005634">
    <property type="term" value="C:nucleus"/>
    <property type="evidence" value="ECO:0007669"/>
    <property type="project" value="UniProtKB-SubCell"/>
</dbReference>
<evidence type="ECO:0000256" key="16">
    <source>
        <dbReference type="SAM" id="Coils"/>
    </source>
</evidence>
<dbReference type="Gene3D" id="3.30.200.20">
    <property type="entry name" value="Phosphorylase Kinase, domain 1"/>
    <property type="match status" value="1"/>
</dbReference>
<evidence type="ECO:0000259" key="17">
    <source>
        <dbReference type="PROSITE" id="PS50011"/>
    </source>
</evidence>
<dbReference type="InterPro" id="IPR051681">
    <property type="entry name" value="Ser/Thr_Kinases-Pseudokinases"/>
</dbReference>
<dbReference type="Pfam" id="PF22215">
    <property type="entry name" value="MLKL_N"/>
    <property type="match status" value="1"/>
</dbReference>
<dbReference type="EMBL" id="AJFE02103877">
    <property type="status" value="NOT_ANNOTATED_CDS"/>
    <property type="molecule type" value="Genomic_DNA"/>
</dbReference>
<keyword evidence="19" id="KW-1185">Reference proteome</keyword>
<dbReference type="PANTHER" id="PTHR44329">
    <property type="entry name" value="SERINE/THREONINE-PROTEIN KINASE TNNI3K-RELATED"/>
    <property type="match status" value="1"/>
</dbReference>
<sequence>MENLKHIITLGQVIHKRCEEMKYCKKQCRRLGHRVLGLIKPLEMLQDQGKRSVPSEKLTTAMNRFKAALEEANGEIEKFSNRSNICRFLTASQDKILFKDVNRKLSDVWKELSLLLQVEQRMPVSPISQGASWAQEDQQDADEDRRAFQMLRRDNEKIEASLRRLEINMKEIKETLRQYLPPKCMQEIPQEQIKEIKKEQLSGSPWILLRENEVSTLYKGEYHRAPVAIKVFKKLQAGSIAIVRQTFNNEIKTMKKFESPNILRIFGICIDETVTPPQFSVVMEYCELGTLRELLDREKDLTLGKRMVLVLGAARGLYRLHHSEAPELHGKIRSSNFLVTQGYQVKLAGFELRETQTSMSLGTTREKTDKVKSTAYLSPQELEDVFYLYDVKSEIYSFGIVLWEIATGDIPFQGCNSEEIRKLVSVEREQEPLGEDCPSELREIIDQCRAHDPSLRPSVDEILKKLSTFSK</sequence>
<dbReference type="EMBL" id="AJFE02103876">
    <property type="status" value="NOT_ANNOTATED_CDS"/>
    <property type="molecule type" value="Genomic_DNA"/>
</dbReference>
<dbReference type="Gene3D" id="1.10.510.10">
    <property type="entry name" value="Transferase(Phosphotransferase) domain 1"/>
    <property type="match status" value="1"/>
</dbReference>
<evidence type="ECO:0000313" key="19">
    <source>
        <dbReference type="Proteomes" id="UP000240080"/>
    </source>
</evidence>
<dbReference type="FunFam" id="1.20.930.20:FF:000005">
    <property type="entry name" value="Mixed lineage kinase domain-like pseudokinase"/>
    <property type="match status" value="1"/>
</dbReference>
<feature type="domain" description="Protein kinase" evidence="17">
    <location>
        <begin position="194"/>
        <end position="469"/>
    </location>
</feature>
<accession>A0A2R9CDH6</accession>
<dbReference type="EMBL" id="AJFE02103874">
    <property type="status" value="NOT_ANNOTATED_CDS"/>
    <property type="molecule type" value="Genomic_DNA"/>
</dbReference>
<keyword evidence="4" id="KW-1003">Cell membrane</keyword>
<dbReference type="GO" id="GO:0097527">
    <property type="term" value="P:necroptotic signaling pathway"/>
    <property type="evidence" value="ECO:0007669"/>
    <property type="project" value="Ensembl"/>
</dbReference>
<feature type="coiled-coil region" evidence="16">
    <location>
        <begin position="148"/>
        <end position="175"/>
    </location>
</feature>
<name>A0A2R9CDH6_PANPA</name>
<keyword evidence="9" id="KW-0067">ATP-binding</keyword>
<dbReference type="CDD" id="cd21037">
    <property type="entry name" value="MLKL_NTD"/>
    <property type="match status" value="1"/>
</dbReference>
<evidence type="ECO:0000256" key="10">
    <source>
        <dbReference type="ARBA" id="ARBA00023054"/>
    </source>
</evidence>
<dbReference type="Bgee" id="ENSPPAG00000042236">
    <property type="expression patterns" value="Expressed in liver and 6 other cell types or tissues"/>
</dbReference>
<evidence type="ECO:0000256" key="15">
    <source>
        <dbReference type="ARBA" id="ARBA00070226"/>
    </source>
</evidence>
<dbReference type="RefSeq" id="XP_054955303.1">
    <property type="nucleotide sequence ID" value="XM_055099328.2"/>
</dbReference>
<dbReference type="RefSeq" id="XP_008953137.3">
    <property type="nucleotide sequence ID" value="XM_008954889.5"/>
</dbReference>
<dbReference type="GO" id="GO:0007166">
    <property type="term" value="P:cell surface receptor signaling pathway"/>
    <property type="evidence" value="ECO:0007669"/>
    <property type="project" value="InterPro"/>
</dbReference>
<reference evidence="18 19" key="1">
    <citation type="journal article" date="2012" name="Nature">
        <title>The bonobo genome compared with the chimpanzee and human genomes.</title>
        <authorList>
            <person name="Prufer K."/>
            <person name="Munch K."/>
            <person name="Hellmann I."/>
            <person name="Akagi K."/>
            <person name="Miller J.R."/>
            <person name="Walenz B."/>
            <person name="Koren S."/>
            <person name="Sutton G."/>
            <person name="Kodira C."/>
            <person name="Winer R."/>
            <person name="Knight J.R."/>
            <person name="Mullikin J.C."/>
            <person name="Meader S.J."/>
            <person name="Ponting C.P."/>
            <person name="Lunter G."/>
            <person name="Higashino S."/>
            <person name="Hobolth A."/>
            <person name="Dutheil J."/>
            <person name="Karakoc E."/>
            <person name="Alkan C."/>
            <person name="Sajjadian S."/>
            <person name="Catacchio C.R."/>
            <person name="Ventura M."/>
            <person name="Marques-Bonet T."/>
            <person name="Eichler E.E."/>
            <person name="Andre C."/>
            <person name="Atencia R."/>
            <person name="Mugisha L."/>
            <person name="Junhold J."/>
            <person name="Patterson N."/>
            <person name="Siebauer M."/>
            <person name="Good J.M."/>
            <person name="Fischer A."/>
            <person name="Ptak S.E."/>
            <person name="Lachmann M."/>
            <person name="Symer D.E."/>
            <person name="Mailund T."/>
            <person name="Schierup M.H."/>
            <person name="Andres A.M."/>
            <person name="Kelso J."/>
            <person name="Paabo S."/>
        </authorList>
    </citation>
    <scope>NUCLEOTIDE SEQUENCE [LARGE SCALE GENOMIC DNA]</scope>
</reference>
<dbReference type="GO" id="GO:0030054">
    <property type="term" value="C:cell junction"/>
    <property type="evidence" value="ECO:0007669"/>
    <property type="project" value="Ensembl"/>
</dbReference>
<dbReference type="EMBL" id="AJFE02103875">
    <property type="status" value="NOT_ANNOTATED_CDS"/>
    <property type="molecule type" value="Genomic_DNA"/>
</dbReference>
<dbReference type="Pfam" id="PF07714">
    <property type="entry name" value="PK_Tyr_Ser-Thr"/>
    <property type="match status" value="1"/>
</dbReference>
<dbReference type="FunFam" id="3.30.200.20:FF:000437">
    <property type="entry name" value="Mixed lineage kinase domain-like pseudokinase"/>
    <property type="match status" value="1"/>
</dbReference>
<evidence type="ECO:0000256" key="2">
    <source>
        <dbReference type="ARBA" id="ARBA00004236"/>
    </source>
</evidence>
<dbReference type="CTD" id="197259"/>
<dbReference type="GO" id="GO:0070207">
    <property type="term" value="P:protein homotrimerization"/>
    <property type="evidence" value="ECO:0007669"/>
    <property type="project" value="Ensembl"/>
</dbReference>
<evidence type="ECO:0000313" key="18">
    <source>
        <dbReference type="Ensembl" id="ENSPPAP00000039048.1"/>
    </source>
</evidence>
<dbReference type="InterPro" id="IPR000719">
    <property type="entry name" value="Prot_kinase_dom"/>
</dbReference>
<comment type="subunit">
    <text evidence="14">Homooligomer. Homotrimer; forms homotrimers on necroptosis induction. Upon TNF-induced necrosis, forms in complex with PGAM5, RIPK1 and RIPK3. Within this complex, may play a role in the proper targeting of RIPK1-RIPK3 to its downstream effector PGAM5. Interacts with RIPK3; the interaction is direct and promotes its phosphorylation and subsequent activation.</text>
</comment>
<keyword evidence="11" id="KW-0472">Membrane</keyword>
<dbReference type="Gene3D" id="1.20.930.20">
    <property type="entry name" value="Adaptor protein Cbl, N-terminal domain"/>
    <property type="match status" value="1"/>
</dbReference>
<dbReference type="GO" id="GO:0005524">
    <property type="term" value="F:ATP binding"/>
    <property type="evidence" value="ECO:0007669"/>
    <property type="project" value="UniProtKB-KW"/>
</dbReference>
<reference evidence="18" key="3">
    <citation type="submission" date="2025-09" db="UniProtKB">
        <authorList>
            <consortium name="Ensembl"/>
        </authorList>
    </citation>
    <scope>IDENTIFICATION</scope>
</reference>
<evidence type="ECO:0000256" key="14">
    <source>
        <dbReference type="ARBA" id="ARBA00062691"/>
    </source>
</evidence>
<dbReference type="FunFam" id="1.10.510.10:FF:000663">
    <property type="entry name" value="Mixed lineage kinase domain-like pseudokinase"/>
    <property type="match status" value="1"/>
</dbReference>
<keyword evidence="10 16" id="KW-0175">Coiled coil</keyword>
<comment type="subcellular location">
    <subcellularLocation>
        <location evidence="2">Cell membrane</location>
    </subcellularLocation>
    <subcellularLocation>
        <location evidence="3">Cytoplasm</location>
    </subcellularLocation>
    <subcellularLocation>
        <location evidence="1">Nucleus</location>
    </subcellularLocation>
</comment>
<dbReference type="OMA" id="ESKVDWM"/>
<feature type="coiled-coil region" evidence="16">
    <location>
        <begin position="55"/>
        <end position="82"/>
    </location>
</feature>
<dbReference type="GeneTree" id="ENSGT00390000016453"/>
<dbReference type="GO" id="GO:0044877">
    <property type="term" value="F:protein-containing complex binding"/>
    <property type="evidence" value="ECO:0007669"/>
    <property type="project" value="Ensembl"/>
</dbReference>
<dbReference type="InterPro" id="IPR059179">
    <property type="entry name" value="MLKL-like_MCAfunc"/>
</dbReference>
<dbReference type="GO" id="GO:0005829">
    <property type="term" value="C:cytosol"/>
    <property type="evidence" value="ECO:0007669"/>
    <property type="project" value="Ensembl"/>
</dbReference>
<evidence type="ECO:0000256" key="11">
    <source>
        <dbReference type="ARBA" id="ARBA00023136"/>
    </source>
</evidence>
<dbReference type="GO" id="GO:0004672">
    <property type="term" value="F:protein kinase activity"/>
    <property type="evidence" value="ECO:0007669"/>
    <property type="project" value="InterPro"/>
</dbReference>
<dbReference type="AlphaFoldDB" id="A0A2R9CDH6"/>
<protein>
    <recommendedName>
        <fullName evidence="15">Mixed lineage kinase domain-like protein</fullName>
    </recommendedName>
</protein>
<dbReference type="InterPro" id="IPR036537">
    <property type="entry name" value="Adaptor_Cbl_N_dom_sf"/>
</dbReference>
<keyword evidence="8" id="KW-0547">Nucleotide-binding</keyword>
<dbReference type="EMBL" id="AJFE02103873">
    <property type="status" value="NOT_ANNOTATED_CDS"/>
    <property type="molecule type" value="Genomic_DNA"/>
</dbReference>
<evidence type="ECO:0000256" key="9">
    <source>
        <dbReference type="ARBA" id="ARBA00022840"/>
    </source>
</evidence>
<keyword evidence="6" id="KW-0597">Phosphoprotein</keyword>
<dbReference type="GO" id="GO:0097528">
    <property type="term" value="P:execution phase of necroptosis"/>
    <property type="evidence" value="ECO:0007669"/>
    <property type="project" value="Ensembl"/>
</dbReference>
<dbReference type="EMBL" id="AJFE02103872">
    <property type="status" value="NOT_ANNOTATED_CDS"/>
    <property type="molecule type" value="Genomic_DNA"/>
</dbReference>
<gene>
    <name evidence="18" type="primary">MLKL</name>
</gene>
<evidence type="ECO:0000256" key="12">
    <source>
        <dbReference type="ARBA" id="ARBA00023242"/>
    </source>
</evidence>
<organism evidence="18 19">
    <name type="scientific">Pan paniscus</name>
    <name type="common">Pygmy chimpanzee</name>
    <name type="synonym">Bonobo</name>
    <dbReference type="NCBI Taxonomy" id="9597"/>
    <lineage>
        <taxon>Eukaryota</taxon>
        <taxon>Metazoa</taxon>
        <taxon>Chordata</taxon>
        <taxon>Craniata</taxon>
        <taxon>Vertebrata</taxon>
        <taxon>Euteleostomi</taxon>
        <taxon>Mammalia</taxon>
        <taxon>Eutheria</taxon>
        <taxon>Euarchontoglires</taxon>
        <taxon>Primates</taxon>
        <taxon>Haplorrhini</taxon>
        <taxon>Catarrhini</taxon>
        <taxon>Hominidae</taxon>
        <taxon>Pan</taxon>
    </lineage>
</organism>
<dbReference type="Proteomes" id="UP000240080">
    <property type="component" value="Chromosome 16"/>
</dbReference>
<evidence type="ECO:0000256" key="1">
    <source>
        <dbReference type="ARBA" id="ARBA00004123"/>
    </source>
</evidence>
<evidence type="ECO:0000256" key="8">
    <source>
        <dbReference type="ARBA" id="ARBA00022741"/>
    </source>
</evidence>
<dbReference type="KEGG" id="pps:100976874"/>
<keyword evidence="5" id="KW-0963">Cytoplasm</keyword>